<reference evidence="2 3" key="1">
    <citation type="journal article" date="2012" name="J. Bacteriol.">
        <title>Genome Sequence of the Protease-Producing Bacterium Rheinheimera nanhaiensis E407-8T, Isolated from Deep-Sea Sediment of the South China Sea.</title>
        <authorList>
            <person name="Zhang X.-Y."/>
            <person name="Zhang Y.-J."/>
            <person name="Qin Q.-L."/>
            <person name="Xie B.-B."/>
            <person name="Chen X.-L."/>
            <person name="Zhou B.-C."/>
            <person name="Zhang Y.-Z."/>
        </authorList>
    </citation>
    <scope>NUCLEOTIDE SEQUENCE [LARGE SCALE GENOMIC DNA]</scope>
    <source>
        <strain evidence="2 3">E407-8</strain>
    </source>
</reference>
<dbReference type="PANTHER" id="PTHR43364:SF1">
    <property type="entry name" value="OXIDOREDUCTASE YDHF"/>
    <property type="match status" value="1"/>
</dbReference>
<name>I1E0D6_9GAMM</name>
<accession>I1E0D6</accession>
<dbReference type="SUPFAM" id="SSF51430">
    <property type="entry name" value="NAD(P)-linked oxidoreductase"/>
    <property type="match status" value="1"/>
</dbReference>
<dbReference type="GO" id="GO:0016491">
    <property type="term" value="F:oxidoreductase activity"/>
    <property type="evidence" value="ECO:0007669"/>
    <property type="project" value="InterPro"/>
</dbReference>
<dbReference type="AlphaFoldDB" id="I1E0D6"/>
<dbReference type="CDD" id="cd19092">
    <property type="entry name" value="AKR_BsYcsN_EcYdhF-like"/>
    <property type="match status" value="1"/>
</dbReference>
<evidence type="ECO:0000313" key="3">
    <source>
        <dbReference type="Proteomes" id="UP000004374"/>
    </source>
</evidence>
<dbReference type="Gene3D" id="3.20.20.100">
    <property type="entry name" value="NADP-dependent oxidoreductase domain"/>
    <property type="match status" value="1"/>
</dbReference>
<dbReference type="InterPro" id="IPR036812">
    <property type="entry name" value="NAD(P)_OxRdtase_dom_sf"/>
</dbReference>
<feature type="domain" description="NADP-dependent oxidoreductase" evidence="1">
    <location>
        <begin position="13"/>
        <end position="306"/>
    </location>
</feature>
<dbReference type="RefSeq" id="WP_008222661.1">
    <property type="nucleotide sequence ID" value="NZ_BAFK01000017.1"/>
</dbReference>
<organism evidence="2 3">
    <name type="scientific">Rheinheimera nanhaiensis E407-8</name>
    <dbReference type="NCBI Taxonomy" id="562729"/>
    <lineage>
        <taxon>Bacteria</taxon>
        <taxon>Pseudomonadati</taxon>
        <taxon>Pseudomonadota</taxon>
        <taxon>Gammaproteobacteria</taxon>
        <taxon>Chromatiales</taxon>
        <taxon>Chromatiaceae</taxon>
        <taxon>Rheinheimera</taxon>
    </lineage>
</organism>
<comment type="caution">
    <text evidence="2">The sequence shown here is derived from an EMBL/GenBank/DDBJ whole genome shotgun (WGS) entry which is preliminary data.</text>
</comment>
<dbReference type="InterPro" id="IPR020471">
    <property type="entry name" value="AKR"/>
</dbReference>
<dbReference type="EMBL" id="BAFK01000017">
    <property type="protein sequence ID" value="GAB59764.1"/>
    <property type="molecule type" value="Genomic_DNA"/>
</dbReference>
<protein>
    <submittedName>
        <fullName evidence="2">Aldo/keto reductase</fullName>
    </submittedName>
</protein>
<dbReference type="PANTHER" id="PTHR43364">
    <property type="entry name" value="NADH-SPECIFIC METHYLGLYOXAL REDUCTASE-RELATED"/>
    <property type="match status" value="1"/>
</dbReference>
<dbReference type="GO" id="GO:0005829">
    <property type="term" value="C:cytosol"/>
    <property type="evidence" value="ECO:0007669"/>
    <property type="project" value="TreeGrafter"/>
</dbReference>
<dbReference type="STRING" id="562729.RNAN_2770"/>
<dbReference type="PRINTS" id="PR00069">
    <property type="entry name" value="ALDKETRDTASE"/>
</dbReference>
<dbReference type="OrthoDB" id="9772407at2"/>
<dbReference type="InterPro" id="IPR023210">
    <property type="entry name" value="NADP_OxRdtase_dom"/>
</dbReference>
<dbReference type="Proteomes" id="UP000004374">
    <property type="component" value="Unassembled WGS sequence"/>
</dbReference>
<gene>
    <name evidence="2" type="ORF">RNAN_2770</name>
</gene>
<sequence length="318" mass="35391">MLALAKQLPGISRLVLGCMGFGGSWDNQSTTAGQRQQAFSAIDAALEHGINFFDHADIYTLGKAEQVFGDYLKQAPQQRDKLFIQSKCAIRFADAQGPGRYDFSAAYIMQSVEQSLRRLQTDYLDILLLHRPDPLMQPDEVAQAFEQLCQQGKVRHFGVSNMGWAQMQYLQQALAQPLLVNQLQMSLADIDWLEETVLTGMAQGAQHHFGYGTLEYCALHGVQLQSWGSLAQGRYSSDQPQPTDQATALLVAQLAEHYSCSREAIVLAWLMRHPGRVQPVIGTTKPARIAACAEAVGISLSREHWYQLYVSRRGHALP</sequence>
<evidence type="ECO:0000313" key="2">
    <source>
        <dbReference type="EMBL" id="GAB59764.1"/>
    </source>
</evidence>
<proteinExistence type="predicted"/>
<dbReference type="InterPro" id="IPR050523">
    <property type="entry name" value="AKR_Detox_Biosynth"/>
</dbReference>
<keyword evidence="3" id="KW-1185">Reference proteome</keyword>
<evidence type="ECO:0000259" key="1">
    <source>
        <dbReference type="Pfam" id="PF00248"/>
    </source>
</evidence>
<dbReference type="Pfam" id="PF00248">
    <property type="entry name" value="Aldo_ket_red"/>
    <property type="match status" value="1"/>
</dbReference>